<accession>A0A6C0AFN4</accession>
<dbReference type="EMBL" id="MN740595">
    <property type="protein sequence ID" value="QHS78273.1"/>
    <property type="molecule type" value="Genomic_DNA"/>
</dbReference>
<name>A0A6C0AFN4_9ZZZZ</name>
<organism evidence="1">
    <name type="scientific">viral metagenome</name>
    <dbReference type="NCBI Taxonomy" id="1070528"/>
    <lineage>
        <taxon>unclassified sequences</taxon>
        <taxon>metagenomes</taxon>
        <taxon>organismal metagenomes</taxon>
    </lineage>
</organism>
<sequence>MSNNQILDYLNREKIILGTLKCILEVFNDPPNFKNYKTEFISTLSTEKNYGDKNIIQLNIFNYLNKLLSSNLNLYPKINRKYLIESWSRNGNIYSLKDPIPNKYENLVIWLNTDFSNYIYRNTEHIIIAKLTEHKENKYLIIICEKIDTDENKTDFIEIIYEHLEKDKHGKSICNLYEQFNYNSVPEEYMV</sequence>
<dbReference type="AlphaFoldDB" id="A0A6C0AFN4"/>
<protein>
    <submittedName>
        <fullName evidence="1">Uncharacterized protein</fullName>
    </submittedName>
</protein>
<reference evidence="1" key="1">
    <citation type="journal article" date="2020" name="Nature">
        <title>Giant virus diversity and host interactions through global metagenomics.</title>
        <authorList>
            <person name="Schulz F."/>
            <person name="Roux S."/>
            <person name="Paez-Espino D."/>
            <person name="Jungbluth S."/>
            <person name="Walsh D.A."/>
            <person name="Denef V.J."/>
            <person name="McMahon K.D."/>
            <person name="Konstantinidis K.T."/>
            <person name="Eloe-Fadrosh E.A."/>
            <person name="Kyrpides N.C."/>
            <person name="Woyke T."/>
        </authorList>
    </citation>
    <scope>NUCLEOTIDE SEQUENCE</scope>
    <source>
        <strain evidence="1">GVMAG-S-1021933-23</strain>
    </source>
</reference>
<evidence type="ECO:0000313" key="1">
    <source>
        <dbReference type="EMBL" id="QHS78273.1"/>
    </source>
</evidence>
<proteinExistence type="predicted"/>